<reference evidence="1 2" key="1">
    <citation type="submission" date="2024-05" db="EMBL/GenBank/DDBJ databases">
        <authorList>
            <person name="Park S."/>
        </authorList>
    </citation>
    <scope>NUCLEOTIDE SEQUENCE [LARGE SCALE GENOMIC DNA]</scope>
    <source>
        <strain evidence="1 2">DGU5</strain>
    </source>
</reference>
<name>A0ABV0CVX0_9SPHN</name>
<keyword evidence="2" id="KW-1185">Reference proteome</keyword>
<sequence>MRKLVLFILLVALAFGGWFYLSPWLAMKDLAEAAEARNTAELEASIDFPALRENTRAQLDASIAPTGDGLIDGIGGAILGTVGDAAVDALITPEGMVTIITTGAVATTLLPPALRNRELSWSVEREDLSHFRGVSTYDDGSAGPVLMFERRGLGWQVVAMEVSQ</sequence>
<organism evidence="1 2">
    <name type="scientific">Aurantiacibacter flavus</name>
    <dbReference type="NCBI Taxonomy" id="3145232"/>
    <lineage>
        <taxon>Bacteria</taxon>
        <taxon>Pseudomonadati</taxon>
        <taxon>Pseudomonadota</taxon>
        <taxon>Alphaproteobacteria</taxon>
        <taxon>Sphingomonadales</taxon>
        <taxon>Erythrobacteraceae</taxon>
        <taxon>Aurantiacibacter</taxon>
    </lineage>
</organism>
<comment type="caution">
    <text evidence="1">The sequence shown here is derived from an EMBL/GenBank/DDBJ whole genome shotgun (WGS) entry which is preliminary data.</text>
</comment>
<evidence type="ECO:0000313" key="2">
    <source>
        <dbReference type="Proteomes" id="UP001484535"/>
    </source>
</evidence>
<accession>A0ABV0CVX0</accession>
<evidence type="ECO:0000313" key="1">
    <source>
        <dbReference type="EMBL" id="MEN7537019.1"/>
    </source>
</evidence>
<protein>
    <submittedName>
        <fullName evidence="1">DUF2939 domain-containing protein</fullName>
    </submittedName>
</protein>
<proteinExistence type="predicted"/>
<dbReference type="RefSeq" id="WP_346784469.1">
    <property type="nucleotide sequence ID" value="NZ_JBDLBR010000002.1"/>
</dbReference>
<gene>
    <name evidence="1" type="ORF">ABDJ38_07515</name>
</gene>
<dbReference type="InterPro" id="IPR021330">
    <property type="entry name" value="DUF2939"/>
</dbReference>
<dbReference type="EMBL" id="JBDLBR010000002">
    <property type="protein sequence ID" value="MEN7537019.1"/>
    <property type="molecule type" value="Genomic_DNA"/>
</dbReference>
<dbReference type="Pfam" id="PF11159">
    <property type="entry name" value="DUF2939"/>
    <property type="match status" value="1"/>
</dbReference>
<dbReference type="Proteomes" id="UP001484535">
    <property type="component" value="Unassembled WGS sequence"/>
</dbReference>